<dbReference type="OrthoDB" id="11368at2157"/>
<dbReference type="EMBL" id="CP003362">
    <property type="protein sequence ID" value="AGB48424.1"/>
    <property type="molecule type" value="Genomic_DNA"/>
</dbReference>
<evidence type="ECO:0000256" key="3">
    <source>
        <dbReference type="ARBA" id="ARBA00023163"/>
    </source>
</evidence>
<keyword evidence="1" id="KW-0805">Transcription regulation</keyword>
<dbReference type="AlphaFoldDB" id="L0KWT2"/>
<evidence type="ECO:0000259" key="5">
    <source>
        <dbReference type="SMART" id="SM00418"/>
    </source>
</evidence>
<reference evidence="7" key="1">
    <citation type="submission" date="2012-02" db="EMBL/GenBank/DDBJ databases">
        <title>Complete sequence of chromosome of Methanomethylovorans hollandica DSM 15978.</title>
        <authorList>
            <person name="Lucas S."/>
            <person name="Copeland A."/>
            <person name="Lapidus A."/>
            <person name="Glavina del Rio T."/>
            <person name="Dalin E."/>
            <person name="Tice H."/>
            <person name="Bruce D."/>
            <person name="Goodwin L."/>
            <person name="Pitluck S."/>
            <person name="Peters L."/>
            <person name="Mikhailova N."/>
            <person name="Held B."/>
            <person name="Kyrpides N."/>
            <person name="Mavromatis K."/>
            <person name="Ivanova N."/>
            <person name="Brettin T."/>
            <person name="Detter J.C."/>
            <person name="Han C."/>
            <person name="Larimer F."/>
            <person name="Land M."/>
            <person name="Hauser L."/>
            <person name="Markowitz V."/>
            <person name="Cheng J.-F."/>
            <person name="Hugenholtz P."/>
            <person name="Woyke T."/>
            <person name="Wu D."/>
            <person name="Spring S."/>
            <person name="Schroeder M."/>
            <person name="Brambilla E."/>
            <person name="Klenk H.-P."/>
            <person name="Eisen J.A."/>
        </authorList>
    </citation>
    <scope>NUCLEOTIDE SEQUENCE [LARGE SCALE GENOMIC DNA]</scope>
    <source>
        <strain evidence="7">DSM 15978 / NBRC 107637 / DMS1</strain>
    </source>
</reference>
<dbReference type="SUPFAM" id="SSF46785">
    <property type="entry name" value="Winged helix' DNA-binding domain"/>
    <property type="match status" value="1"/>
</dbReference>
<keyword evidence="2" id="KW-0238">DNA-binding</keyword>
<keyword evidence="7" id="KW-1185">Reference proteome</keyword>
<dbReference type="InterPro" id="IPR036390">
    <property type="entry name" value="WH_DNA-bd_sf"/>
</dbReference>
<dbReference type="GO" id="GO:0003677">
    <property type="term" value="F:DNA binding"/>
    <property type="evidence" value="ECO:0007669"/>
    <property type="project" value="UniProtKB-KW"/>
</dbReference>
<keyword evidence="4" id="KW-1133">Transmembrane helix</keyword>
<sequence>MQETKEADNNSDKVLVLPLNENSKKITQALSNEKALKMLEMLADKPMSATTLSETMGLPLTTIKYNLDSLIEADLIKVKETKWSQKGREIKIYEPVQKLIVVVPGTKNVDRSSIMGMLKKYLGLFMGAVFAATGIEFLARRIGLSPSTNNYPASLEKAAMKSGEYGTSFNESLHPRIGVADQANIADETSPMLSTMISNDSSEATIAGSGQAVNAPQVIPSEGLTTYMNTTESNTTDLNSNIIPVQSPPVEDATVLTGTSSGLIPPDLLAHVSIWFFFGCLFVIIFMLMREVYYRKKVV</sequence>
<dbReference type="HOGENOM" id="CLU_815368_0_0_2"/>
<accession>L0KWT2</accession>
<dbReference type="PANTHER" id="PTHR43132">
    <property type="entry name" value="ARSENICAL RESISTANCE OPERON REPRESSOR ARSR-RELATED"/>
    <property type="match status" value="1"/>
</dbReference>
<dbReference type="KEGG" id="mhz:Metho_0137"/>
<evidence type="ECO:0000256" key="2">
    <source>
        <dbReference type="ARBA" id="ARBA00023125"/>
    </source>
</evidence>
<dbReference type="PANTHER" id="PTHR43132:SF2">
    <property type="entry name" value="ARSENICAL RESISTANCE OPERON REPRESSOR ARSR-RELATED"/>
    <property type="match status" value="1"/>
</dbReference>
<feature type="domain" description="HTH arsR-type" evidence="5">
    <location>
        <begin position="25"/>
        <end position="104"/>
    </location>
</feature>
<dbReference type="InterPro" id="IPR051011">
    <property type="entry name" value="Metal_resp_trans_reg"/>
</dbReference>
<organism evidence="6 7">
    <name type="scientific">Methanomethylovorans hollandica (strain DSM 15978 / NBRC 107637 / DMS1)</name>
    <dbReference type="NCBI Taxonomy" id="867904"/>
    <lineage>
        <taxon>Archaea</taxon>
        <taxon>Methanobacteriati</taxon>
        <taxon>Methanobacteriota</taxon>
        <taxon>Stenosarchaea group</taxon>
        <taxon>Methanomicrobia</taxon>
        <taxon>Methanosarcinales</taxon>
        <taxon>Methanosarcinaceae</taxon>
        <taxon>Methanomethylovorans</taxon>
    </lineage>
</organism>
<evidence type="ECO:0000256" key="1">
    <source>
        <dbReference type="ARBA" id="ARBA00023015"/>
    </source>
</evidence>
<dbReference type="RefSeq" id="WP_015323593.1">
    <property type="nucleotide sequence ID" value="NC_019977.1"/>
</dbReference>
<dbReference type="STRING" id="867904.Metho_0137"/>
<dbReference type="Pfam" id="PF12840">
    <property type="entry name" value="HTH_20"/>
    <property type="match status" value="1"/>
</dbReference>
<evidence type="ECO:0000256" key="4">
    <source>
        <dbReference type="SAM" id="Phobius"/>
    </source>
</evidence>
<keyword evidence="3" id="KW-0804">Transcription</keyword>
<feature type="transmembrane region" description="Helical" evidence="4">
    <location>
        <begin position="268"/>
        <end position="289"/>
    </location>
</feature>
<dbReference type="SMART" id="SM00418">
    <property type="entry name" value="HTH_ARSR"/>
    <property type="match status" value="1"/>
</dbReference>
<keyword evidence="4" id="KW-0812">Transmembrane</keyword>
<protein>
    <submittedName>
        <fullName evidence="6">Putative transcriptional regulator</fullName>
    </submittedName>
</protein>
<feature type="transmembrane region" description="Helical" evidence="4">
    <location>
        <begin position="121"/>
        <end position="139"/>
    </location>
</feature>
<dbReference type="InterPro" id="IPR011991">
    <property type="entry name" value="ArsR-like_HTH"/>
</dbReference>
<dbReference type="InterPro" id="IPR036388">
    <property type="entry name" value="WH-like_DNA-bd_sf"/>
</dbReference>
<dbReference type="InterPro" id="IPR001845">
    <property type="entry name" value="HTH_ArsR_DNA-bd_dom"/>
</dbReference>
<dbReference type="Proteomes" id="UP000010866">
    <property type="component" value="Chromosome"/>
</dbReference>
<dbReference type="Gene3D" id="1.10.10.10">
    <property type="entry name" value="Winged helix-like DNA-binding domain superfamily/Winged helix DNA-binding domain"/>
    <property type="match status" value="1"/>
</dbReference>
<proteinExistence type="predicted"/>
<keyword evidence="4" id="KW-0472">Membrane</keyword>
<dbReference type="GO" id="GO:0003700">
    <property type="term" value="F:DNA-binding transcription factor activity"/>
    <property type="evidence" value="ECO:0007669"/>
    <property type="project" value="InterPro"/>
</dbReference>
<evidence type="ECO:0000313" key="7">
    <source>
        <dbReference type="Proteomes" id="UP000010866"/>
    </source>
</evidence>
<dbReference type="CDD" id="cd00090">
    <property type="entry name" value="HTH_ARSR"/>
    <property type="match status" value="1"/>
</dbReference>
<gene>
    <name evidence="6" type="ordered locus">Metho_0137</name>
</gene>
<name>L0KWT2_METHD</name>
<dbReference type="GeneID" id="32188801"/>
<evidence type="ECO:0000313" key="6">
    <source>
        <dbReference type="EMBL" id="AGB48424.1"/>
    </source>
</evidence>